<dbReference type="Proteomes" id="UP000509126">
    <property type="component" value="Chromosome"/>
</dbReference>
<dbReference type="PANTHER" id="PTHR30383:SF5">
    <property type="entry name" value="SGNH HYDROLASE-TYPE ESTERASE DOMAIN-CONTAINING PROTEIN"/>
    <property type="match status" value="1"/>
</dbReference>
<dbReference type="InterPro" id="IPR013830">
    <property type="entry name" value="SGNH_hydro"/>
</dbReference>
<dbReference type="EMBL" id="CP054803">
    <property type="protein sequence ID" value="QKU21478.1"/>
    <property type="molecule type" value="Genomic_DNA"/>
</dbReference>
<dbReference type="SUPFAM" id="SSF52266">
    <property type="entry name" value="SGNH hydrolase"/>
    <property type="match status" value="1"/>
</dbReference>
<sequence length="236" mass="26488">MLLKAATIALIPALVIQGNRVKKNTLKLPEPQGKRQGRTGIGKKLSLLILGDSAAAGVGVEHQDDALLGAILHELKNDFEIDWKLQAKTGDTSSKVIHALDQIEVQHYDVIVTSVGVNDVTKLMPARVWIQKQEQLYSKIQQKFSPKLIIAAGVPPMNMFPALPNPLAWLFGQYAKQMNQQLEKFVNQQVNMEWIEYDIEKYRAMNLQMAADGFHPSKEVYTLWGQEVAGKIRKTF</sequence>
<dbReference type="Pfam" id="PF13472">
    <property type="entry name" value="Lipase_GDSL_2"/>
    <property type="match status" value="1"/>
</dbReference>
<organism evidence="2 3">
    <name type="scientific">Acinetobacter lwoffii</name>
    <dbReference type="NCBI Taxonomy" id="28090"/>
    <lineage>
        <taxon>Bacteria</taxon>
        <taxon>Pseudomonadati</taxon>
        <taxon>Pseudomonadota</taxon>
        <taxon>Gammaproteobacteria</taxon>
        <taxon>Moraxellales</taxon>
        <taxon>Moraxellaceae</taxon>
        <taxon>Acinetobacter</taxon>
    </lineage>
</organism>
<accession>A0A6N1MH59</accession>
<dbReference type="CDD" id="cd01836">
    <property type="entry name" value="FeeA_FeeB_like"/>
    <property type="match status" value="1"/>
</dbReference>
<keyword evidence="2" id="KW-0378">Hydrolase</keyword>
<protein>
    <submittedName>
        <fullName evidence="2">SGNH/GDSL hydrolase family protein</fullName>
    </submittedName>
</protein>
<dbReference type="InterPro" id="IPR051532">
    <property type="entry name" value="Ester_Hydrolysis_Enzymes"/>
</dbReference>
<name>A0A6N1MH59_ACILW</name>
<evidence type="ECO:0000313" key="3">
    <source>
        <dbReference type="Proteomes" id="UP000509126"/>
    </source>
</evidence>
<feature type="domain" description="SGNH hydrolase-type esterase" evidence="1">
    <location>
        <begin position="49"/>
        <end position="222"/>
    </location>
</feature>
<dbReference type="GO" id="GO:0004622">
    <property type="term" value="F:phosphatidylcholine lysophospholipase activity"/>
    <property type="evidence" value="ECO:0007669"/>
    <property type="project" value="TreeGrafter"/>
</dbReference>
<dbReference type="InterPro" id="IPR036514">
    <property type="entry name" value="SGNH_hydro_sf"/>
</dbReference>
<proteinExistence type="predicted"/>
<dbReference type="PANTHER" id="PTHR30383">
    <property type="entry name" value="THIOESTERASE 1/PROTEASE 1/LYSOPHOSPHOLIPASE L1"/>
    <property type="match status" value="1"/>
</dbReference>
<evidence type="ECO:0000259" key="1">
    <source>
        <dbReference type="Pfam" id="PF13472"/>
    </source>
</evidence>
<dbReference type="Gene3D" id="3.40.50.1110">
    <property type="entry name" value="SGNH hydrolase"/>
    <property type="match status" value="1"/>
</dbReference>
<dbReference type="AlphaFoldDB" id="A0A6N1MH59"/>
<evidence type="ECO:0000313" key="2">
    <source>
        <dbReference type="EMBL" id="QKU21478.1"/>
    </source>
</evidence>
<dbReference type="RefSeq" id="WP_164542845.1">
    <property type="nucleotide sequence ID" value="NZ_CP054803.1"/>
</dbReference>
<gene>
    <name evidence="2" type="ORF">FOB19_08710</name>
</gene>
<reference evidence="2 3" key="1">
    <citation type="submission" date="2019-11" db="EMBL/GenBank/DDBJ databases">
        <title>FDA dAtabase for Regulatory Grade micrObial Sequences (FDA-ARGOS): Supporting development and validation of Infectious Disease Dx tests.</title>
        <authorList>
            <person name="Patel R."/>
            <person name="Rucinski S."/>
            <person name="Tallon L."/>
            <person name="Sadzewicz L."/>
            <person name="Vavikolanu K."/>
            <person name="Mehta A."/>
            <person name="Aluvathingal J."/>
            <person name="Nadendla S."/>
            <person name="Nandy P."/>
            <person name="Geyer C."/>
            <person name="Yan Y."/>
            <person name="Sichtig H."/>
        </authorList>
    </citation>
    <scope>NUCLEOTIDE SEQUENCE [LARGE SCALE GENOMIC DNA]</scope>
    <source>
        <strain evidence="2 3">FDAARGOS_557</strain>
    </source>
</reference>